<dbReference type="EMBL" id="MNPL01007173">
    <property type="protein sequence ID" value="OQR74913.1"/>
    <property type="molecule type" value="Genomic_DNA"/>
</dbReference>
<dbReference type="STRING" id="418985.A0A1V9XNB5"/>
<proteinExistence type="predicted"/>
<keyword evidence="2" id="KW-1185">Reference proteome</keyword>
<gene>
    <name evidence="1" type="ORF">BIW11_03337</name>
</gene>
<comment type="caution">
    <text evidence="1">The sequence shown here is derived from an EMBL/GenBank/DDBJ whole genome shotgun (WGS) entry which is preliminary data.</text>
</comment>
<sequence length="364" mass="38955">MRLAIAPYRRGLPGLLHCGSYPKCDEIRQKEIAVIEQAFMKMIRRSEPGGRISHVPPSTVTKSYIHAAPAVATVAGPSVFSRSVAVHHSPAVAVAHAPVATQTVAVHAAPAVAVHHAAPAIAVRSAPVQAVNVGVVAAAPTAGIRSHEVHTSSGRQAIRIEDFQAGDQVIRVHEGPQAAPQVAQIAVPGEQHHVRVINHPAGPAHVERKVHRQQTQVIDLQKPGRPGVRIVQVVRGQSPPPSVEFVNYRVSLPFNALSPLLRSITPLLLSRPITPLLLSRSITPLPLSRSITPLQLSRSITPLPLSRSITPLPLSRSITPLPLLQSITPFLLFQSITPLPLLQSTTPQLSFTTKSIKDLATCPK</sequence>
<reference evidence="1 2" key="1">
    <citation type="journal article" date="2017" name="Gigascience">
        <title>Draft genome of the honey bee ectoparasitic mite, Tropilaelaps mercedesae, is shaped by the parasitic life history.</title>
        <authorList>
            <person name="Dong X."/>
            <person name="Armstrong S.D."/>
            <person name="Xia D."/>
            <person name="Makepeace B.L."/>
            <person name="Darby A.C."/>
            <person name="Kadowaki T."/>
        </authorList>
    </citation>
    <scope>NUCLEOTIDE SEQUENCE [LARGE SCALE GENOMIC DNA]</scope>
    <source>
        <strain evidence="1">Wuxi-XJTLU</strain>
    </source>
</reference>
<dbReference type="AlphaFoldDB" id="A0A1V9XNB5"/>
<dbReference type="Proteomes" id="UP000192247">
    <property type="component" value="Unassembled WGS sequence"/>
</dbReference>
<name>A0A1V9XNB5_9ACAR</name>
<accession>A0A1V9XNB5</accession>
<evidence type="ECO:0000313" key="1">
    <source>
        <dbReference type="EMBL" id="OQR74913.1"/>
    </source>
</evidence>
<evidence type="ECO:0000313" key="2">
    <source>
        <dbReference type="Proteomes" id="UP000192247"/>
    </source>
</evidence>
<protein>
    <submittedName>
        <fullName evidence="1">Uncharacterized protein</fullName>
    </submittedName>
</protein>
<organism evidence="1 2">
    <name type="scientific">Tropilaelaps mercedesae</name>
    <dbReference type="NCBI Taxonomy" id="418985"/>
    <lineage>
        <taxon>Eukaryota</taxon>
        <taxon>Metazoa</taxon>
        <taxon>Ecdysozoa</taxon>
        <taxon>Arthropoda</taxon>
        <taxon>Chelicerata</taxon>
        <taxon>Arachnida</taxon>
        <taxon>Acari</taxon>
        <taxon>Parasitiformes</taxon>
        <taxon>Mesostigmata</taxon>
        <taxon>Gamasina</taxon>
        <taxon>Dermanyssoidea</taxon>
        <taxon>Laelapidae</taxon>
        <taxon>Tropilaelaps</taxon>
    </lineage>
</organism>
<dbReference type="InParanoid" id="A0A1V9XNB5"/>